<dbReference type="AlphaFoldDB" id="A0AAV5QFY3"/>
<feature type="transmembrane region" description="Helical" evidence="7">
    <location>
        <begin position="423"/>
        <end position="443"/>
    </location>
</feature>
<feature type="transmembrane region" description="Helical" evidence="7">
    <location>
        <begin position="60"/>
        <end position="78"/>
    </location>
</feature>
<reference evidence="9 10" key="1">
    <citation type="journal article" date="2023" name="Elife">
        <title>Identification of key yeast species and microbe-microbe interactions impacting larval growth of Drosophila in the wild.</title>
        <authorList>
            <person name="Mure A."/>
            <person name="Sugiura Y."/>
            <person name="Maeda R."/>
            <person name="Honda K."/>
            <person name="Sakurai N."/>
            <person name="Takahashi Y."/>
            <person name="Watada M."/>
            <person name="Katoh T."/>
            <person name="Gotoh A."/>
            <person name="Gotoh Y."/>
            <person name="Taniguchi I."/>
            <person name="Nakamura K."/>
            <person name="Hayashi T."/>
            <person name="Katayama T."/>
            <person name="Uemura T."/>
            <person name="Hattori Y."/>
        </authorList>
    </citation>
    <scope>NUCLEOTIDE SEQUENCE [LARGE SCALE GENOMIC DNA]</scope>
    <source>
        <strain evidence="9 10">SC-9</strain>
    </source>
</reference>
<feature type="domain" description="Major facilitator superfamily (MFS) profile" evidence="8">
    <location>
        <begin position="24"/>
        <end position="526"/>
    </location>
</feature>
<keyword evidence="3 7" id="KW-0812">Transmembrane</keyword>
<organism evidence="9 10">
    <name type="scientific">Saccharomycopsis crataegensis</name>
    <dbReference type="NCBI Taxonomy" id="43959"/>
    <lineage>
        <taxon>Eukaryota</taxon>
        <taxon>Fungi</taxon>
        <taxon>Dikarya</taxon>
        <taxon>Ascomycota</taxon>
        <taxon>Saccharomycotina</taxon>
        <taxon>Saccharomycetes</taxon>
        <taxon>Saccharomycopsidaceae</taxon>
        <taxon>Saccharomycopsis</taxon>
    </lineage>
</organism>
<comment type="caution">
    <text evidence="9">The sequence shown here is derived from an EMBL/GenBank/DDBJ whole genome shotgun (WGS) entry which is preliminary data.</text>
</comment>
<comment type="subcellular location">
    <subcellularLocation>
        <location evidence="1">Membrane</location>
        <topology evidence="1">Multi-pass membrane protein</topology>
    </subcellularLocation>
</comment>
<evidence type="ECO:0000256" key="3">
    <source>
        <dbReference type="ARBA" id="ARBA00022692"/>
    </source>
</evidence>
<evidence type="ECO:0000259" key="8">
    <source>
        <dbReference type="PROSITE" id="PS50850"/>
    </source>
</evidence>
<gene>
    <name evidence="9" type="ORF">DASC09_009630</name>
</gene>
<dbReference type="GO" id="GO:0016020">
    <property type="term" value="C:membrane"/>
    <property type="evidence" value="ECO:0007669"/>
    <property type="project" value="UniProtKB-SubCell"/>
</dbReference>
<feature type="region of interest" description="Disordered" evidence="6">
    <location>
        <begin position="278"/>
        <end position="303"/>
    </location>
</feature>
<feature type="transmembrane region" description="Helical" evidence="7">
    <location>
        <begin position="367"/>
        <end position="388"/>
    </location>
</feature>
<feature type="transmembrane region" description="Helical" evidence="7">
    <location>
        <begin position="20"/>
        <end position="40"/>
    </location>
</feature>
<protein>
    <recommendedName>
        <fullName evidence="8">Major facilitator superfamily (MFS) profile domain-containing protein</fullName>
    </recommendedName>
</protein>
<dbReference type="GeneID" id="90071617"/>
<feature type="transmembrane region" description="Helical" evidence="7">
    <location>
        <begin position="112"/>
        <end position="134"/>
    </location>
</feature>
<evidence type="ECO:0000256" key="6">
    <source>
        <dbReference type="SAM" id="MobiDB-lite"/>
    </source>
</evidence>
<keyword evidence="5 7" id="KW-0472">Membrane</keyword>
<evidence type="ECO:0000256" key="1">
    <source>
        <dbReference type="ARBA" id="ARBA00004141"/>
    </source>
</evidence>
<dbReference type="Pfam" id="PF07690">
    <property type="entry name" value="MFS_1"/>
    <property type="match status" value="2"/>
</dbReference>
<evidence type="ECO:0000256" key="2">
    <source>
        <dbReference type="ARBA" id="ARBA00022448"/>
    </source>
</evidence>
<dbReference type="PANTHER" id="PTHR42718">
    <property type="entry name" value="MAJOR FACILITATOR SUPERFAMILY MULTIDRUG TRANSPORTER MFSC"/>
    <property type="match status" value="1"/>
</dbReference>
<dbReference type="InterPro" id="IPR020846">
    <property type="entry name" value="MFS_dom"/>
</dbReference>
<dbReference type="Proteomes" id="UP001360560">
    <property type="component" value="Unassembled WGS sequence"/>
</dbReference>
<dbReference type="InterPro" id="IPR036259">
    <property type="entry name" value="MFS_trans_sf"/>
</dbReference>
<feature type="compositionally biased region" description="Basic and acidic residues" evidence="6">
    <location>
        <begin position="279"/>
        <end position="298"/>
    </location>
</feature>
<feature type="transmembrane region" description="Helical" evidence="7">
    <location>
        <begin position="211"/>
        <end position="231"/>
    </location>
</feature>
<sequence length="541" mass="60157">MSLKTFFTPGRPVGKDQKAWRWFVYVFVLLGLLLDNLNVAGALNTGKSLEKEFNVSSSTASWALSAYALTLGSFIILFGKMGDIIGVHIMYLGGLFVMLVFSVLVASVKSSIIAVIIFRAFQGIGGAALIPSSYAITGNYFKGKDFYTALTVFSIILVSSFGIGLILGGALGFSNFFYFSFAVATVCFIVLWFIIIPVERTAAHDKLKLKNLDFPVGAMLVVGLLLIIFGLTEAANTWNSPKVYVTIPIGFCLLVAIFLFENVYLRTYKKNHQANYYQSDDHDEKGSKESPIEQHTYDSDDPINNKKSWRMNVDLLFPIEIFQLKNCLPLFFSLFLYYASFIVYMTSLLQYYEYLHGDSALLAGVKLLPLTIGLVVSSITVTPGYVSFIGYKRSLILSGTLSLGAAIWINRSDYTVVNDYWKFNAVPLFLSGFGVNSFFKVYLSSIMLQTEPHLHGLVTGIFQTGAQIGVSIANSIASTMIGNIAVQLAKEDYKPLLFHKFRNVLYLNLAINSTIFLLMFTIKEDKPEEVEQEQPATDNQV</sequence>
<evidence type="ECO:0000313" key="10">
    <source>
        <dbReference type="Proteomes" id="UP001360560"/>
    </source>
</evidence>
<keyword evidence="4 7" id="KW-1133">Transmembrane helix</keyword>
<dbReference type="PROSITE" id="PS50850">
    <property type="entry name" value="MFS"/>
    <property type="match status" value="1"/>
</dbReference>
<evidence type="ECO:0000313" key="9">
    <source>
        <dbReference type="EMBL" id="GMM33638.1"/>
    </source>
</evidence>
<dbReference type="EMBL" id="BTFZ01000002">
    <property type="protein sequence ID" value="GMM33638.1"/>
    <property type="molecule type" value="Genomic_DNA"/>
</dbReference>
<feature type="transmembrane region" description="Helical" evidence="7">
    <location>
        <begin position="504"/>
        <end position="522"/>
    </location>
</feature>
<feature type="transmembrane region" description="Helical" evidence="7">
    <location>
        <begin position="146"/>
        <end position="170"/>
    </location>
</feature>
<proteinExistence type="predicted"/>
<dbReference type="PANTHER" id="PTHR42718:SF9">
    <property type="entry name" value="MAJOR FACILITATOR SUPERFAMILY MULTIDRUG TRANSPORTER MFSC"/>
    <property type="match status" value="1"/>
</dbReference>
<accession>A0AAV5QFY3</accession>
<keyword evidence="10" id="KW-1185">Reference proteome</keyword>
<dbReference type="Gene3D" id="1.20.1250.20">
    <property type="entry name" value="MFS general substrate transporter like domains"/>
    <property type="match status" value="2"/>
</dbReference>
<evidence type="ECO:0000256" key="7">
    <source>
        <dbReference type="SAM" id="Phobius"/>
    </source>
</evidence>
<feature type="transmembrane region" description="Helical" evidence="7">
    <location>
        <begin position="176"/>
        <end position="199"/>
    </location>
</feature>
<evidence type="ECO:0000256" key="4">
    <source>
        <dbReference type="ARBA" id="ARBA00022989"/>
    </source>
</evidence>
<dbReference type="RefSeq" id="XP_064850638.1">
    <property type="nucleotide sequence ID" value="XM_064994566.1"/>
</dbReference>
<feature type="transmembrane region" description="Helical" evidence="7">
    <location>
        <begin position="243"/>
        <end position="265"/>
    </location>
</feature>
<keyword evidence="2" id="KW-0813">Transport</keyword>
<dbReference type="InterPro" id="IPR011701">
    <property type="entry name" value="MFS"/>
</dbReference>
<dbReference type="SUPFAM" id="SSF103473">
    <property type="entry name" value="MFS general substrate transporter"/>
    <property type="match status" value="1"/>
</dbReference>
<feature type="transmembrane region" description="Helical" evidence="7">
    <location>
        <begin position="327"/>
        <end position="347"/>
    </location>
</feature>
<dbReference type="GO" id="GO:0022857">
    <property type="term" value="F:transmembrane transporter activity"/>
    <property type="evidence" value="ECO:0007669"/>
    <property type="project" value="InterPro"/>
</dbReference>
<feature type="transmembrane region" description="Helical" evidence="7">
    <location>
        <begin position="85"/>
        <end position="106"/>
    </location>
</feature>
<evidence type="ECO:0000256" key="5">
    <source>
        <dbReference type="ARBA" id="ARBA00023136"/>
    </source>
</evidence>
<name>A0AAV5QFY3_9ASCO</name>